<evidence type="ECO:0000256" key="4">
    <source>
        <dbReference type="ARBA" id="ARBA00016931"/>
    </source>
</evidence>
<dbReference type="PROSITE" id="PS51192">
    <property type="entry name" value="HELICASE_ATP_BIND_1"/>
    <property type="match status" value="1"/>
</dbReference>
<dbReference type="Pfam" id="PF00176">
    <property type="entry name" value="SNF2-rel_dom"/>
    <property type="match status" value="1"/>
</dbReference>
<dbReference type="GO" id="GO:0005524">
    <property type="term" value="F:ATP binding"/>
    <property type="evidence" value="ECO:0007669"/>
    <property type="project" value="UniProtKB-KW"/>
</dbReference>
<evidence type="ECO:0000256" key="6">
    <source>
        <dbReference type="ARBA" id="ARBA00022801"/>
    </source>
</evidence>
<evidence type="ECO:0000256" key="9">
    <source>
        <dbReference type="ARBA" id="ARBA00023125"/>
    </source>
</evidence>
<dbReference type="SUPFAM" id="SSF52540">
    <property type="entry name" value="P-loop containing nucleoside triphosphate hydrolases"/>
    <property type="match status" value="2"/>
</dbReference>
<dbReference type="SMART" id="SM00487">
    <property type="entry name" value="DEXDc"/>
    <property type="match status" value="1"/>
</dbReference>
<dbReference type="Pfam" id="PF08469">
    <property type="entry name" value="NPHI_C"/>
    <property type="match status" value="1"/>
</dbReference>
<keyword evidence="6 18" id="KW-0378">Hydrolase</keyword>
<dbReference type="RefSeq" id="YP_009001547.1">
    <property type="nucleotide sequence ID" value="NC_023426.1"/>
</dbReference>
<dbReference type="Proteomes" id="UP000174145">
    <property type="component" value="Segment"/>
</dbReference>
<dbReference type="InterPro" id="IPR014001">
    <property type="entry name" value="Helicase_ATP-bd"/>
</dbReference>
<dbReference type="OrthoDB" id="1247at10239"/>
<dbReference type="EC" id="3.6.1.15" evidence="3"/>
<dbReference type="SMART" id="SM00490">
    <property type="entry name" value="HELICc"/>
    <property type="match status" value="1"/>
</dbReference>
<keyword evidence="5" id="KW-0547">Nucleotide-binding</keyword>
<dbReference type="InterPro" id="IPR001650">
    <property type="entry name" value="Helicase_C-like"/>
</dbReference>
<dbReference type="GeneID" id="18263503"/>
<dbReference type="Pfam" id="PF00271">
    <property type="entry name" value="Helicase_C"/>
    <property type="match status" value="1"/>
</dbReference>
<protein>
    <recommendedName>
        <fullName evidence="4">Nucleoside triphosphatase I</fullName>
        <ecNumber evidence="3">3.6.1.15</ecNumber>
    </recommendedName>
    <alternativeName>
        <fullName evidence="14">NPH-I</fullName>
    </alternativeName>
    <alternativeName>
        <fullName evidence="13">Nucleoside triphosphate phosphohydrolase I</fullName>
    </alternativeName>
</protein>
<dbReference type="GO" id="GO:0006351">
    <property type="term" value="P:DNA-templated transcription"/>
    <property type="evidence" value="ECO:0007669"/>
    <property type="project" value="InterPro"/>
</dbReference>
<dbReference type="GO" id="GO:0044423">
    <property type="term" value="C:virion component"/>
    <property type="evidence" value="ECO:0007669"/>
    <property type="project" value="UniProtKB-KW"/>
</dbReference>
<feature type="domain" description="Helicase ATP-binding" evidence="16">
    <location>
        <begin position="48"/>
        <end position="212"/>
    </location>
</feature>
<sequence length="646" mass="75789">MFTTEQIVAQHINLAIQKTKYLPDILINKITNDQVKLKDYQYLVSRIFIGLKSLNSMLLFWDTGFGKTLSAVYIMKYIKELFPIWTFLILIKKSLYLDPWLSTIKSYLDSTDNIIFVYYDSTTSMTRFNNIYRSIESSINKKSRILIIIDEVHQVISRTIQKDNTIRNFDRIFKRLIKLANHENNKLLCMSATPITNTVLEFSNLINLLRPNIIDFKEEYIIHNNLINFKELRESLFGICSYKRLIEADSFTNTEYSEGFAKKNVLYHKVKMSNEQSILFDKAEIHDRKSELGGLKTMRRLITSFAFYDLKIKGDLDPAQYNNSIKKKLNEFIGITNEIIFSNDFKNKFKNSESFSTIDSNEINNYKKLFQYSCKYMEACKIILNSRGKVLLYEPLVTFEGIATLKQYFKAFKISFIEYSNKTINTRDYDITLFNRYENNNGNEIKVCIFSAAGSEGISFTCINDIIILDLPWKESELKQIMGRAIRLNSHMELEMENRYVTVHFIISYTINDKSVDEEILNLIKQKKNNISVLFNLLKSVSIEHIHNTYKNIEPIENEYIFDTLRRTKMKELNITNVVANILVTPIFYCNEDNISVIFEGYLDKKNNIVYSNNIPIATIKLDNSNRPIFIIVEDKLVYITKNYYE</sequence>
<reference evidence="18 19" key="1">
    <citation type="journal article" date="2014" name="Virology">
        <title>The complete genome sequence of the Alphaentomopoxvirus Anomala cuprea entomopoxvirus, including its terminal hairpin loop sequences, suggests a potentially unique mode of apoptosis inhibition and mode of DNA replication.</title>
        <authorList>
            <person name="Mitsuhashi W."/>
            <person name="Miyamoto K."/>
            <person name="Wada S."/>
        </authorList>
    </citation>
    <scope>NUCLEOTIDE SEQUENCE [LARGE SCALE GENOMIC DNA]</scope>
    <source>
        <strain evidence="18">CV6M</strain>
    </source>
</reference>
<feature type="domain" description="Helicase C-terminal" evidence="17">
    <location>
        <begin position="376"/>
        <end position="539"/>
    </location>
</feature>
<evidence type="ECO:0000259" key="17">
    <source>
        <dbReference type="PROSITE" id="PS51194"/>
    </source>
</evidence>
<accession>W6JPK4</accession>
<comment type="function">
    <text evidence="11">DNA-dependent ATPase required for providing the needed energy to achieve the termination of early transcripts. Acts in concert with the RAP94 subunit of the virion RNA polymerase and the capping enzyme/VTF to catalyze release of UUUUUNU-containing nascent RNA from the elongation complex. NPH-I must bind ssDNA in order to exhibit ATPase activity.</text>
</comment>
<name>W6JPK4_9POXV</name>
<evidence type="ECO:0000256" key="2">
    <source>
        <dbReference type="ARBA" id="ARBA00010677"/>
    </source>
</evidence>
<evidence type="ECO:0000313" key="19">
    <source>
        <dbReference type="Proteomes" id="UP000174145"/>
    </source>
</evidence>
<evidence type="ECO:0000256" key="12">
    <source>
        <dbReference type="ARBA" id="ARBA00026007"/>
    </source>
</evidence>
<comment type="catalytic activity">
    <reaction evidence="15">
        <text>a ribonucleoside 5'-triphosphate + H2O = a ribonucleoside 5'-diphosphate + phosphate + H(+)</text>
        <dbReference type="Rhea" id="RHEA:23680"/>
        <dbReference type="ChEBI" id="CHEBI:15377"/>
        <dbReference type="ChEBI" id="CHEBI:15378"/>
        <dbReference type="ChEBI" id="CHEBI:43474"/>
        <dbReference type="ChEBI" id="CHEBI:57930"/>
        <dbReference type="ChEBI" id="CHEBI:61557"/>
        <dbReference type="EC" id="3.6.1.15"/>
    </reaction>
</comment>
<dbReference type="KEGG" id="vg:18263503"/>
<dbReference type="GO" id="GO:0003677">
    <property type="term" value="F:DNA binding"/>
    <property type="evidence" value="ECO:0007669"/>
    <property type="project" value="UniProtKB-KW"/>
</dbReference>
<proteinExistence type="inferred from homology"/>
<keyword evidence="9" id="KW-0238">DNA-binding</keyword>
<evidence type="ECO:0000256" key="13">
    <source>
        <dbReference type="ARBA" id="ARBA00031272"/>
    </source>
</evidence>
<dbReference type="InterPro" id="IPR013676">
    <property type="entry name" value="NPHI_C"/>
</dbReference>
<evidence type="ECO:0000256" key="14">
    <source>
        <dbReference type="ARBA" id="ARBA00031506"/>
    </source>
</evidence>
<evidence type="ECO:0000256" key="10">
    <source>
        <dbReference type="ARBA" id="ARBA00023163"/>
    </source>
</evidence>
<keyword evidence="8" id="KW-0946">Virion</keyword>
<evidence type="ECO:0000256" key="3">
    <source>
        <dbReference type="ARBA" id="ARBA00012445"/>
    </source>
</evidence>
<dbReference type="Gene3D" id="3.40.50.300">
    <property type="entry name" value="P-loop containing nucleotide triphosphate hydrolases"/>
    <property type="match status" value="2"/>
</dbReference>
<comment type="subcellular location">
    <subcellularLocation>
        <location evidence="1">Virion</location>
    </subcellularLocation>
</comment>
<dbReference type="PANTHER" id="PTHR10799">
    <property type="entry name" value="SNF2/RAD54 HELICASE FAMILY"/>
    <property type="match status" value="1"/>
</dbReference>
<evidence type="ECO:0000256" key="7">
    <source>
        <dbReference type="ARBA" id="ARBA00022840"/>
    </source>
</evidence>
<keyword evidence="19" id="KW-1185">Reference proteome</keyword>
<dbReference type="PROSITE" id="PS51194">
    <property type="entry name" value="HELICASE_CTER"/>
    <property type="match status" value="1"/>
</dbReference>
<dbReference type="InterPro" id="IPR000330">
    <property type="entry name" value="SNF2_N"/>
</dbReference>
<keyword evidence="7" id="KW-0067">ATP-binding</keyword>
<evidence type="ECO:0000259" key="16">
    <source>
        <dbReference type="PROSITE" id="PS51192"/>
    </source>
</evidence>
<evidence type="ECO:0000256" key="11">
    <source>
        <dbReference type="ARBA" id="ARBA00025367"/>
    </source>
</evidence>
<comment type="subunit">
    <text evidence="12">Monomer. Interacts (via C-terminus) with RAP94 (via N-terminus). Interacts with the cap-specific mRNA (nucleoside-2'-O-)-methyltransferase.</text>
</comment>
<dbReference type="GO" id="GO:0017111">
    <property type="term" value="F:ribonucleoside triphosphate phosphatase activity"/>
    <property type="evidence" value="ECO:0007669"/>
    <property type="project" value="UniProtKB-EC"/>
</dbReference>
<evidence type="ECO:0000256" key="15">
    <source>
        <dbReference type="ARBA" id="ARBA00047631"/>
    </source>
</evidence>
<organism evidence="18 19">
    <name type="scientific">Alphaentomopoxvirus acuprea</name>
    <dbReference type="NCBI Taxonomy" id="62099"/>
    <lineage>
        <taxon>Viruses</taxon>
        <taxon>Varidnaviria</taxon>
        <taxon>Bamfordvirae</taxon>
        <taxon>Nucleocytoviricota</taxon>
        <taxon>Pokkesviricetes</taxon>
        <taxon>Chitovirales</taxon>
        <taxon>Poxviridae</taxon>
        <taxon>Entomopoxvirinae</taxon>
        <taxon>Alphaentomopoxvirus</taxon>
    </lineage>
</organism>
<evidence type="ECO:0000256" key="1">
    <source>
        <dbReference type="ARBA" id="ARBA00004328"/>
    </source>
</evidence>
<keyword evidence="10" id="KW-0804">Transcription</keyword>
<comment type="similarity">
    <text evidence="2">Belongs to the helicase family. NPH I subfamily.</text>
</comment>
<evidence type="ECO:0000256" key="8">
    <source>
        <dbReference type="ARBA" id="ARBA00022844"/>
    </source>
</evidence>
<evidence type="ECO:0000313" key="18">
    <source>
        <dbReference type="EMBL" id="BAO49434.1"/>
    </source>
</evidence>
<evidence type="ECO:0000256" key="5">
    <source>
        <dbReference type="ARBA" id="ARBA00022741"/>
    </source>
</evidence>
<dbReference type="EMBL" id="AP013055">
    <property type="protein sequence ID" value="BAO49434.1"/>
    <property type="molecule type" value="Genomic_DNA"/>
</dbReference>
<dbReference type="InterPro" id="IPR027417">
    <property type="entry name" value="P-loop_NTPase"/>
</dbReference>